<reference evidence="3" key="1">
    <citation type="journal article" date="2008" name="Nat. Genet.">
        <title>The Pristionchus pacificus genome provides a unique perspective on nematode lifestyle and parasitism.</title>
        <authorList>
            <person name="Dieterich C."/>
            <person name="Clifton S.W."/>
            <person name="Schuster L.N."/>
            <person name="Chinwalla A."/>
            <person name="Delehaunty K."/>
            <person name="Dinkelacker I."/>
            <person name="Fulton L."/>
            <person name="Fulton R."/>
            <person name="Godfrey J."/>
            <person name="Minx P."/>
            <person name="Mitreva M."/>
            <person name="Roeseler W."/>
            <person name="Tian H."/>
            <person name="Witte H."/>
            <person name="Yang S.P."/>
            <person name="Wilson R.K."/>
            <person name="Sommer R.J."/>
        </authorList>
    </citation>
    <scope>NUCLEOTIDE SEQUENCE [LARGE SCALE GENOMIC DNA]</scope>
    <source>
        <strain evidence="3">PS312</strain>
    </source>
</reference>
<evidence type="ECO:0000256" key="1">
    <source>
        <dbReference type="SAM" id="MobiDB-lite"/>
    </source>
</evidence>
<gene>
    <name evidence="2" type="primary">WBGene00105005</name>
</gene>
<keyword evidence="3" id="KW-1185">Reference proteome</keyword>
<sequence>MSLSRIGGRSNYRSAPQLITPSFTISSIIRKNLHMSFPLEMSRTDFYLLKYILSNFATIKLSSQIRVCEGSFLTLNNYRGKKCLLIYANETYTTNVKLMEGIRPSSSIAQVEVQVPEGYSRSECLSFWSTNIDPECICLKVRFRFEYDMETMELAKKLGVLEMSQTKVRYGDRDNLKQSQLKLNNPSHTTIVYKGRMYNEADEFQLFGDDYNLCFSHGRSVHGVNSWASVIRSTYYTMHEIGFANSDQVDKHKDGELRMRNAPCSGPFEMKIIERPLGISIFLQDSWKTMIETRIMAEYGTDKPFKRVNFQVYENCVQPSGKVCTITMIVADSSDLLLDIFVSAVARVLDCASDEISVVYKRVTTALPLAFVVGIDHGRRDDTEDIGKKKRLRKRDPNVLRENTNTV</sequence>
<dbReference type="AlphaFoldDB" id="A0A2A6BMH0"/>
<dbReference type="Proteomes" id="UP000005239">
    <property type="component" value="Unassembled WGS sequence"/>
</dbReference>
<evidence type="ECO:0000313" key="2">
    <source>
        <dbReference type="EnsemblMetazoa" id="PPA15451.1"/>
    </source>
</evidence>
<dbReference type="EnsemblMetazoa" id="PPA15451.1">
    <property type="protein sequence ID" value="PPA15451.1"/>
    <property type="gene ID" value="WBGene00105005"/>
</dbReference>
<reference evidence="2" key="2">
    <citation type="submission" date="2022-06" db="UniProtKB">
        <authorList>
            <consortium name="EnsemblMetazoa"/>
        </authorList>
    </citation>
    <scope>IDENTIFICATION</scope>
    <source>
        <strain evidence="2">PS312</strain>
    </source>
</reference>
<accession>A0A2A6BMH0</accession>
<accession>A0A8R1YGM7</accession>
<name>A0A2A6BMH0_PRIPA</name>
<organism evidence="2 3">
    <name type="scientific">Pristionchus pacificus</name>
    <name type="common">Parasitic nematode worm</name>
    <dbReference type="NCBI Taxonomy" id="54126"/>
    <lineage>
        <taxon>Eukaryota</taxon>
        <taxon>Metazoa</taxon>
        <taxon>Ecdysozoa</taxon>
        <taxon>Nematoda</taxon>
        <taxon>Chromadorea</taxon>
        <taxon>Rhabditida</taxon>
        <taxon>Rhabditina</taxon>
        <taxon>Diplogasteromorpha</taxon>
        <taxon>Diplogasteroidea</taxon>
        <taxon>Neodiplogasteridae</taxon>
        <taxon>Pristionchus</taxon>
    </lineage>
</organism>
<feature type="region of interest" description="Disordered" evidence="1">
    <location>
        <begin position="386"/>
        <end position="407"/>
    </location>
</feature>
<evidence type="ECO:0000313" key="3">
    <source>
        <dbReference type="Proteomes" id="UP000005239"/>
    </source>
</evidence>
<proteinExistence type="predicted"/>
<protein>
    <submittedName>
        <fullName evidence="2">Uncharacterized protein</fullName>
    </submittedName>
</protein>